<dbReference type="Proteomes" id="UP000029453">
    <property type="component" value="Unassembled WGS sequence"/>
</dbReference>
<organism evidence="1 2">
    <name type="scientific">Paenibacillus popilliae ATCC 14706</name>
    <dbReference type="NCBI Taxonomy" id="1212764"/>
    <lineage>
        <taxon>Bacteria</taxon>
        <taxon>Bacillati</taxon>
        <taxon>Bacillota</taxon>
        <taxon>Bacilli</taxon>
        <taxon>Bacillales</taxon>
        <taxon>Paenibacillaceae</taxon>
        <taxon>Paenibacillus</taxon>
    </lineage>
</organism>
<gene>
    <name evidence="1" type="ORF">PPOP_1741</name>
</gene>
<comment type="caution">
    <text evidence="1">The sequence shown here is derived from an EMBL/GenBank/DDBJ whole genome shotgun (WGS) entry which is preliminary data.</text>
</comment>
<protein>
    <submittedName>
        <fullName evidence="1">Uncharacterized protein conserved in bacteria</fullName>
    </submittedName>
</protein>
<sequence length="64" mass="7068">MNFVVVNSDGVQRTDTYTTSSAGSYVFTSKGMAQNKQYRLRAKTGDGGFLSRYNVTGAWNPDSY</sequence>
<dbReference type="AlphaFoldDB" id="M9M0N1"/>
<evidence type="ECO:0000313" key="1">
    <source>
        <dbReference type="EMBL" id="GAC42384.1"/>
    </source>
</evidence>
<keyword evidence="2" id="KW-1185">Reference proteome</keyword>
<proteinExistence type="predicted"/>
<name>M9M0N1_PAEPP</name>
<reference evidence="1 2" key="1">
    <citation type="submission" date="2012-10" db="EMBL/GenBank/DDBJ databases">
        <title>Draft Genome Sequence of Paenibacillus popilliae ATCC 14706T.</title>
        <authorList>
            <person name="Iiyama K."/>
            <person name="Mori K."/>
            <person name="Mon H."/>
            <person name="Chieda Y."/>
            <person name="Lee J.M."/>
            <person name="Kusakabe T."/>
            <person name="Tashiro K."/>
            <person name="Asano S."/>
            <person name="Yasunaga-Aoki C."/>
            <person name="Shimizu S."/>
        </authorList>
    </citation>
    <scope>NUCLEOTIDE SEQUENCE [LARGE SCALE GENOMIC DNA]</scope>
    <source>
        <strain evidence="1 2">ATCC 14706</strain>
    </source>
</reference>
<accession>M9M0N1</accession>
<evidence type="ECO:0000313" key="2">
    <source>
        <dbReference type="Proteomes" id="UP000029453"/>
    </source>
</evidence>
<dbReference type="EMBL" id="BALG01000093">
    <property type="protein sequence ID" value="GAC42384.1"/>
    <property type="molecule type" value="Genomic_DNA"/>
</dbReference>